<name>A0ACB0FLL6_RANTA</name>
<sequence length="68" mass="7640">MDGGRRSSRTHRRNERRKESGHLVAKETCTEGAVCRRPKKTRSRKAGQPYLTLPSSRGRCVRGSIVSS</sequence>
<gene>
    <name evidence="1" type="ORF">MRATA1EN3_LOCUS24772</name>
</gene>
<proteinExistence type="predicted"/>
<reference evidence="1" key="1">
    <citation type="submission" date="2023-05" db="EMBL/GenBank/DDBJ databases">
        <authorList>
            <consortium name="ELIXIR-Norway"/>
        </authorList>
    </citation>
    <scope>NUCLEOTIDE SEQUENCE</scope>
</reference>
<organism evidence="1 2">
    <name type="scientific">Rangifer tarandus platyrhynchus</name>
    <name type="common">Svalbard reindeer</name>
    <dbReference type="NCBI Taxonomy" id="3082113"/>
    <lineage>
        <taxon>Eukaryota</taxon>
        <taxon>Metazoa</taxon>
        <taxon>Chordata</taxon>
        <taxon>Craniata</taxon>
        <taxon>Vertebrata</taxon>
        <taxon>Euteleostomi</taxon>
        <taxon>Mammalia</taxon>
        <taxon>Eutheria</taxon>
        <taxon>Laurasiatheria</taxon>
        <taxon>Artiodactyla</taxon>
        <taxon>Ruminantia</taxon>
        <taxon>Pecora</taxon>
        <taxon>Cervidae</taxon>
        <taxon>Odocoileinae</taxon>
        <taxon>Rangifer</taxon>
    </lineage>
</organism>
<accession>A0ACB0FLL6</accession>
<dbReference type="EMBL" id="OX596092">
    <property type="protein sequence ID" value="CAI9713559.1"/>
    <property type="molecule type" value="Genomic_DNA"/>
</dbReference>
<evidence type="ECO:0000313" key="2">
    <source>
        <dbReference type="Proteomes" id="UP001162501"/>
    </source>
</evidence>
<protein>
    <submittedName>
        <fullName evidence="1">Uncharacterized protein</fullName>
    </submittedName>
</protein>
<dbReference type="Proteomes" id="UP001162501">
    <property type="component" value="Chromosome 8"/>
</dbReference>
<evidence type="ECO:0000313" key="1">
    <source>
        <dbReference type="EMBL" id="CAI9713559.1"/>
    </source>
</evidence>